<organism evidence="3 4">
    <name type="scientific">Eiseniibacteriota bacterium</name>
    <dbReference type="NCBI Taxonomy" id="2212470"/>
    <lineage>
        <taxon>Bacteria</taxon>
        <taxon>Candidatus Eiseniibacteriota</taxon>
    </lineage>
</organism>
<evidence type="ECO:0000256" key="1">
    <source>
        <dbReference type="ARBA" id="ARBA00008791"/>
    </source>
</evidence>
<protein>
    <submittedName>
        <fullName evidence="3">Universal stress protein</fullName>
    </submittedName>
</protein>
<comment type="similarity">
    <text evidence="1">Belongs to the universal stress protein A family.</text>
</comment>
<dbReference type="Gene3D" id="3.40.50.620">
    <property type="entry name" value="HUPs"/>
    <property type="match status" value="2"/>
</dbReference>
<dbReference type="Proteomes" id="UP000777784">
    <property type="component" value="Unassembled WGS sequence"/>
</dbReference>
<dbReference type="InterPro" id="IPR014729">
    <property type="entry name" value="Rossmann-like_a/b/a_fold"/>
</dbReference>
<dbReference type="Pfam" id="PF00582">
    <property type="entry name" value="Usp"/>
    <property type="match status" value="2"/>
</dbReference>
<gene>
    <name evidence="3" type="ORF">KJ970_07025</name>
</gene>
<proteinExistence type="inferred from homology"/>
<sequence length="353" mass="39061">MNFIAAWGVAKGEIAFHAAAVAGELFVCIEPEGAYWFSWTEMEGFTAGIPAMEERYRIMFKKILHPTDFSPVAIQAFEQAVSLAQRFGAEVQVVHALVLHGYDPALIRKGLPLLEKAYEAIESELVPTMNELAGKAKEIQINTVFQRGFSPWNAILNQAEEYKPDLIVMGAHGAAPVRQFFLGSVAEKVVRNAPCPVMILRKGQQRISAYRRILLPVDFSEASKPAMECAINLARHDGAEVALLHVFQEVMPPSFYAAGGAFQWDPDLKDRCKASMNDLLSDYPLEGLRIKKLVREGKTCKTIVDVAEEEEVDLIVMGTHGLSGLPHIFLGSVAERVLRRADCPVLTVRGKKI</sequence>
<dbReference type="InterPro" id="IPR006015">
    <property type="entry name" value="Universal_stress_UspA"/>
</dbReference>
<dbReference type="EMBL" id="JAHJDP010000034">
    <property type="protein sequence ID" value="MBU2690665.1"/>
    <property type="molecule type" value="Genomic_DNA"/>
</dbReference>
<comment type="caution">
    <text evidence="3">The sequence shown here is derived from an EMBL/GenBank/DDBJ whole genome shotgun (WGS) entry which is preliminary data.</text>
</comment>
<evidence type="ECO:0000313" key="3">
    <source>
        <dbReference type="EMBL" id="MBU2690665.1"/>
    </source>
</evidence>
<dbReference type="InterPro" id="IPR006016">
    <property type="entry name" value="UspA"/>
</dbReference>
<dbReference type="PANTHER" id="PTHR46268">
    <property type="entry name" value="STRESS RESPONSE PROTEIN NHAX"/>
    <property type="match status" value="1"/>
</dbReference>
<feature type="domain" description="UspA" evidence="2">
    <location>
        <begin position="59"/>
        <end position="201"/>
    </location>
</feature>
<evidence type="ECO:0000313" key="4">
    <source>
        <dbReference type="Proteomes" id="UP000777784"/>
    </source>
</evidence>
<dbReference type="PANTHER" id="PTHR46268:SF6">
    <property type="entry name" value="UNIVERSAL STRESS PROTEIN UP12"/>
    <property type="match status" value="1"/>
</dbReference>
<dbReference type="SUPFAM" id="SSF52402">
    <property type="entry name" value="Adenine nucleotide alpha hydrolases-like"/>
    <property type="match status" value="2"/>
</dbReference>
<dbReference type="PRINTS" id="PR01438">
    <property type="entry name" value="UNVRSLSTRESS"/>
</dbReference>
<evidence type="ECO:0000259" key="2">
    <source>
        <dbReference type="Pfam" id="PF00582"/>
    </source>
</evidence>
<dbReference type="AlphaFoldDB" id="A0A948RTE1"/>
<accession>A0A948RTE1</accession>
<reference evidence="3" key="1">
    <citation type="submission" date="2021-05" db="EMBL/GenBank/DDBJ databases">
        <title>Energy efficiency and biological interactions define the core microbiome of deep oligotrophic groundwater.</title>
        <authorList>
            <person name="Mehrshad M."/>
            <person name="Lopez-Fernandez M."/>
            <person name="Bell E."/>
            <person name="Bernier-Latmani R."/>
            <person name="Bertilsson S."/>
            <person name="Dopson M."/>
        </authorList>
    </citation>
    <scope>NUCLEOTIDE SEQUENCE</scope>
    <source>
        <strain evidence="3">Modern_marine.mb.64</strain>
    </source>
</reference>
<dbReference type="CDD" id="cd00293">
    <property type="entry name" value="USP-like"/>
    <property type="match status" value="2"/>
</dbReference>
<name>A0A948RTE1_UNCEI</name>
<feature type="domain" description="UspA" evidence="2">
    <location>
        <begin position="210"/>
        <end position="349"/>
    </location>
</feature>